<evidence type="ECO:0000313" key="2">
    <source>
        <dbReference type="EMBL" id="SHM42923.1"/>
    </source>
</evidence>
<evidence type="ECO:0000313" key="3">
    <source>
        <dbReference type="Proteomes" id="UP000184028"/>
    </source>
</evidence>
<organism evidence="2 3">
    <name type="scientific">Flavobacterium chilense</name>
    <dbReference type="NCBI Taxonomy" id="946677"/>
    <lineage>
        <taxon>Bacteria</taxon>
        <taxon>Pseudomonadati</taxon>
        <taxon>Bacteroidota</taxon>
        <taxon>Flavobacteriia</taxon>
        <taxon>Flavobacteriales</taxon>
        <taxon>Flavobacteriaceae</taxon>
        <taxon>Flavobacterium</taxon>
    </lineage>
</organism>
<dbReference type="RefSeq" id="WP_068844372.1">
    <property type="nucleotide sequence ID" value="NZ_FRBT01000006.1"/>
</dbReference>
<protein>
    <recommendedName>
        <fullName evidence="1">Shedu protein SduA C-terminal domain-containing protein</fullName>
    </recommendedName>
</protein>
<dbReference type="OrthoDB" id="1449973at2"/>
<reference evidence="3" key="1">
    <citation type="submission" date="2016-11" db="EMBL/GenBank/DDBJ databases">
        <authorList>
            <person name="Varghese N."/>
            <person name="Submissions S."/>
        </authorList>
    </citation>
    <scope>NUCLEOTIDE SEQUENCE [LARGE SCALE GENOMIC DNA]</scope>
    <source>
        <strain evidence="3">DSM 24724</strain>
    </source>
</reference>
<feature type="domain" description="Shedu protein SduA C-terminal" evidence="1">
    <location>
        <begin position="220"/>
        <end position="359"/>
    </location>
</feature>
<accession>A0A1M7IQL6</accession>
<dbReference type="AlphaFoldDB" id="A0A1M7IQL6"/>
<sequence length="371" mass="42842">MKKRLDNWKNKKKIDLLIDDTKNKIIANYLKSINYNSDVLNSNFALIENAKELIFDVKNNTPKIHVISTLLCLETFQLKYDHILDITFESYENENVFDNVKDTLALALAIDVPVYPNTSSMEKELSKYYKSILETGFTAPDNEGRSVKLKATNSKEINDFKVNNLKNIDLTKFWSALDVLLLKENLQEEFLKLNNAYRTLNYLEVAISKLEIALINNNRNENELQSILTENPILFGIEYSKILPKHRLGSEYEIDYALEQFSGVIDVVEIESSNLKLYTKQGNPTKELVHAEQQVIDWINWIEKNNSYANSKINGFISPKAFVIIGRNSDLTEKNKESLIRRNRIFNGIISVLTYDDLLIKAKTMLEILNK</sequence>
<evidence type="ECO:0000259" key="1">
    <source>
        <dbReference type="Pfam" id="PF14082"/>
    </source>
</evidence>
<dbReference type="EMBL" id="FRBT01000006">
    <property type="protein sequence ID" value="SHM42923.1"/>
    <property type="molecule type" value="Genomic_DNA"/>
</dbReference>
<dbReference type="STRING" id="946677.SAMN05444484_1067"/>
<name>A0A1M7IQL6_9FLAO</name>
<proteinExistence type="predicted"/>
<dbReference type="InterPro" id="IPR025359">
    <property type="entry name" value="SduA_C"/>
</dbReference>
<dbReference type="Pfam" id="PF14082">
    <property type="entry name" value="SduA_C"/>
    <property type="match status" value="1"/>
</dbReference>
<gene>
    <name evidence="2" type="ORF">SAMN05444484_1067</name>
</gene>
<keyword evidence="3" id="KW-1185">Reference proteome</keyword>
<dbReference type="Proteomes" id="UP000184028">
    <property type="component" value="Unassembled WGS sequence"/>
</dbReference>